<sequence length="219" mass="24243">MSEQLLSSDSEVLDLLRQNQSMTVNDLAAALEVTPTAVRQRLTRLLAQNYIARIATKVGRGRPSHHYSLTPQGRRTGGSNFADLAMALWDEIRQIAAPEIRRGLLERVSRRLATSYAAEIEGNTLTERMESVSSLFRQREIAFTVDRSGDLPILKALACPYPELAERDRSICAMESILFSELLGEKLKLTQCRLDGDACCTFEGKEPAAEELSDSLIGG</sequence>
<dbReference type="Pfam" id="PF13412">
    <property type="entry name" value="HTH_24"/>
    <property type="match status" value="1"/>
</dbReference>
<name>A0A518E030_9BACT</name>
<dbReference type="AlphaFoldDB" id="A0A518E030"/>
<reference evidence="1 2" key="1">
    <citation type="submission" date="2019-02" db="EMBL/GenBank/DDBJ databases">
        <title>Deep-cultivation of Planctomycetes and their phenomic and genomic characterization uncovers novel biology.</title>
        <authorList>
            <person name="Wiegand S."/>
            <person name="Jogler M."/>
            <person name="Boedeker C."/>
            <person name="Pinto D."/>
            <person name="Vollmers J."/>
            <person name="Rivas-Marin E."/>
            <person name="Kohn T."/>
            <person name="Peeters S.H."/>
            <person name="Heuer A."/>
            <person name="Rast P."/>
            <person name="Oberbeckmann S."/>
            <person name="Bunk B."/>
            <person name="Jeske O."/>
            <person name="Meyerdierks A."/>
            <person name="Storesund J.E."/>
            <person name="Kallscheuer N."/>
            <person name="Luecker S."/>
            <person name="Lage O.M."/>
            <person name="Pohl T."/>
            <person name="Merkel B.J."/>
            <person name="Hornburger P."/>
            <person name="Mueller R.-W."/>
            <person name="Bruemmer F."/>
            <person name="Labrenz M."/>
            <person name="Spormann A.M."/>
            <person name="Op den Camp H."/>
            <person name="Overmann J."/>
            <person name="Amann R."/>
            <person name="Jetten M.S.M."/>
            <person name="Mascher T."/>
            <person name="Medema M.H."/>
            <person name="Devos D.P."/>
            <person name="Kaster A.-K."/>
            <person name="Ovreas L."/>
            <person name="Rohde M."/>
            <person name="Galperin M.Y."/>
            <person name="Jogler C."/>
        </authorList>
    </citation>
    <scope>NUCLEOTIDE SEQUENCE [LARGE SCALE GENOMIC DNA]</scope>
    <source>
        <strain evidence="1 2">Pla85_3_4</strain>
    </source>
</reference>
<accession>A0A518E030</accession>
<dbReference type="InterPro" id="IPR036388">
    <property type="entry name" value="WH-like_DNA-bd_sf"/>
</dbReference>
<organism evidence="1 2">
    <name type="scientific">Lignipirellula cremea</name>
    <dbReference type="NCBI Taxonomy" id="2528010"/>
    <lineage>
        <taxon>Bacteria</taxon>
        <taxon>Pseudomonadati</taxon>
        <taxon>Planctomycetota</taxon>
        <taxon>Planctomycetia</taxon>
        <taxon>Pirellulales</taxon>
        <taxon>Pirellulaceae</taxon>
        <taxon>Lignipirellula</taxon>
    </lineage>
</organism>
<dbReference type="EMBL" id="CP036433">
    <property type="protein sequence ID" value="QDU97446.1"/>
    <property type="molecule type" value="Genomic_DNA"/>
</dbReference>
<dbReference type="OrthoDB" id="259423at2"/>
<dbReference type="InterPro" id="IPR036390">
    <property type="entry name" value="WH_DNA-bd_sf"/>
</dbReference>
<dbReference type="RefSeq" id="WP_145056218.1">
    <property type="nucleotide sequence ID" value="NZ_CP036433.1"/>
</dbReference>
<dbReference type="KEGG" id="lcre:Pla8534_52940"/>
<protein>
    <submittedName>
        <fullName evidence="1">MarR family protein</fullName>
    </submittedName>
</protein>
<dbReference type="Proteomes" id="UP000317648">
    <property type="component" value="Chromosome"/>
</dbReference>
<gene>
    <name evidence="1" type="ORF">Pla8534_52940</name>
</gene>
<dbReference type="SUPFAM" id="SSF46785">
    <property type="entry name" value="Winged helix' DNA-binding domain"/>
    <property type="match status" value="1"/>
</dbReference>
<dbReference type="Gene3D" id="1.10.10.10">
    <property type="entry name" value="Winged helix-like DNA-binding domain superfamily/Winged helix DNA-binding domain"/>
    <property type="match status" value="1"/>
</dbReference>
<keyword evidence="2" id="KW-1185">Reference proteome</keyword>
<evidence type="ECO:0000313" key="2">
    <source>
        <dbReference type="Proteomes" id="UP000317648"/>
    </source>
</evidence>
<proteinExistence type="predicted"/>
<evidence type="ECO:0000313" key="1">
    <source>
        <dbReference type="EMBL" id="QDU97446.1"/>
    </source>
</evidence>